<dbReference type="PANTHER" id="PTHR47642">
    <property type="entry name" value="ATP-DEPENDENT DNA HELICASE"/>
    <property type="match status" value="1"/>
</dbReference>
<evidence type="ECO:0000259" key="14">
    <source>
        <dbReference type="Pfam" id="PF14214"/>
    </source>
</evidence>
<dbReference type="InterPro" id="IPR027417">
    <property type="entry name" value="P-loop_NTPase"/>
</dbReference>
<dbReference type="InterPro" id="IPR038765">
    <property type="entry name" value="Papain-like_cys_pep_sf"/>
</dbReference>
<dbReference type="Pfam" id="PF03372">
    <property type="entry name" value="Exo_endo_phos"/>
    <property type="match status" value="1"/>
</dbReference>
<dbReference type="InterPro" id="IPR049163">
    <property type="entry name" value="Pif1-like_2B_dom"/>
</dbReference>
<reference evidence="17" key="1">
    <citation type="submission" date="2025-08" db="UniProtKB">
        <authorList>
            <consortium name="Ensembl"/>
        </authorList>
    </citation>
    <scope>IDENTIFICATION</scope>
</reference>
<feature type="domain" description="DNA helicase Pif1-like 2B" evidence="16">
    <location>
        <begin position="1930"/>
        <end position="1959"/>
    </location>
</feature>
<dbReference type="GO" id="GO:0016787">
    <property type="term" value="F:hydrolase activity"/>
    <property type="evidence" value="ECO:0007669"/>
    <property type="project" value="UniProtKB-KW"/>
</dbReference>
<dbReference type="InterPro" id="IPR010285">
    <property type="entry name" value="DNA_helicase_pif1-like_DEAD"/>
</dbReference>
<keyword evidence="2 9" id="KW-0227">DNA damage</keyword>
<dbReference type="SUPFAM" id="SSF54001">
    <property type="entry name" value="Cysteine proteinases"/>
    <property type="match status" value="1"/>
</dbReference>
<evidence type="ECO:0000256" key="4">
    <source>
        <dbReference type="ARBA" id="ARBA00022806"/>
    </source>
</evidence>
<dbReference type="InterPro" id="IPR025476">
    <property type="entry name" value="Helitron_helicase-like"/>
</dbReference>
<dbReference type="CDD" id="cd18809">
    <property type="entry name" value="SF1_C_RecD"/>
    <property type="match status" value="1"/>
</dbReference>
<dbReference type="Pfam" id="PF21530">
    <property type="entry name" value="Pif1_2B_dom"/>
    <property type="match status" value="1"/>
</dbReference>
<dbReference type="Gene3D" id="3.60.10.10">
    <property type="entry name" value="Endonuclease/exonuclease/phosphatase"/>
    <property type="match status" value="1"/>
</dbReference>
<dbReference type="InterPro" id="IPR006928">
    <property type="entry name" value="Herpes_teg_USP"/>
</dbReference>
<dbReference type="Pfam" id="PF05970">
    <property type="entry name" value="PIF1"/>
    <property type="match status" value="1"/>
</dbReference>
<dbReference type="Pfam" id="PF20209">
    <property type="entry name" value="DUF6570"/>
    <property type="match status" value="1"/>
</dbReference>
<protein>
    <recommendedName>
        <fullName evidence="9">ATP-dependent DNA helicase</fullName>
        <ecNumber evidence="9">5.6.2.3</ecNumber>
    </recommendedName>
</protein>
<dbReference type="InterPro" id="IPR036691">
    <property type="entry name" value="Endo/exonu/phosph_ase_sf"/>
</dbReference>
<evidence type="ECO:0000256" key="6">
    <source>
        <dbReference type="ARBA" id="ARBA00023125"/>
    </source>
</evidence>
<keyword evidence="3 9" id="KW-0378">Hydrolase</keyword>
<dbReference type="GO" id="GO:0000723">
    <property type="term" value="P:telomere maintenance"/>
    <property type="evidence" value="ECO:0007669"/>
    <property type="project" value="InterPro"/>
</dbReference>
<comment type="cofactor">
    <cofactor evidence="9">
        <name>Mg(2+)</name>
        <dbReference type="ChEBI" id="CHEBI:18420"/>
    </cofactor>
</comment>
<keyword evidence="7 9" id="KW-0234">DNA repair</keyword>
<feature type="domain" description="Endonuclease/exonuclease/phosphatase" evidence="11">
    <location>
        <begin position="2124"/>
        <end position="2268"/>
    </location>
</feature>
<evidence type="ECO:0000256" key="5">
    <source>
        <dbReference type="ARBA" id="ARBA00022840"/>
    </source>
</evidence>
<dbReference type="SUPFAM" id="SSF52540">
    <property type="entry name" value="P-loop containing nucleoside triphosphate hydrolases"/>
    <property type="match status" value="2"/>
</dbReference>
<dbReference type="Pfam" id="PF04843">
    <property type="entry name" value="Herpes_teg_N"/>
    <property type="match status" value="1"/>
</dbReference>
<dbReference type="GO" id="GO:0006310">
    <property type="term" value="P:DNA recombination"/>
    <property type="evidence" value="ECO:0007669"/>
    <property type="project" value="UniProtKB-KW"/>
</dbReference>
<dbReference type="Proteomes" id="UP000694546">
    <property type="component" value="Chromosome 8"/>
</dbReference>
<evidence type="ECO:0000259" key="13">
    <source>
        <dbReference type="Pfam" id="PF05970"/>
    </source>
</evidence>
<dbReference type="Pfam" id="PF14214">
    <property type="entry name" value="Helitron_like_N"/>
    <property type="match status" value="1"/>
</dbReference>
<feature type="region of interest" description="Disordered" evidence="10">
    <location>
        <begin position="340"/>
        <end position="364"/>
    </location>
</feature>
<sequence>MPKKSKRSQAAKVRWSKSGEFPLKTQAEHVQNCDPDSNREVHFPDHSHANVTCVLASYSQSHHRYIDSKNSQCTCNSVTFLAFLHELHHLQSADLDQILDRGHAMYALTLGQLCVDGTMVHGHLNIQELPEIVFGQRQQHVLTKCNSMYGTFVSSPEVGEYLNLAARLQCLTSDVNSALLVMTSQCIAVFRDRHGRYGYFDPHTRRPDGLPSGPDVPGTAVMLTFTRLNDLVKKLIASFTMLGSSPYAPYELVPVLFNSEDEFSVDGVLANVDSNADTAECTPCDEISDAIELMHVCSGEVPVECDTSDKPQQMPNLSKYSKERRVRFDKRLKALEATKTKRSKNVETAKQKKNRKERERYAKDKYVDKKRSCETNSYRKRKMSYIATRYQRDSNYKQRQRSYIRNRYRQDKSFNQRQRSYIRNRYNKDSNYKQRQRAYIRNRSIQDEGYKQRQRSYIRNRYRQDKCFNQRQRSYTNSRYRLNAHFRQTRKSYITNRYENDPAFRSKQKETMRRRMRDKYSNNRSFGMTYIMYCAMKIRQKYRNVIRRPNQMDDSRPNQMDNNVITDAIEVFRSNIKNGPTFACTVCHRALFANQVRYCDRSKYTQNTDVVETCLTGKFVHVCNDSCEKPEQCNVPNERKREWICHCCHEHLKNGRMPQLAIANNLQLADIPPELCDLNILERHLISKYITFAKIIPLPKGQQRAIHGNVICVPSEVQETVNALPRLRSESQVLRVKLKRRLCYKGHQLFQTVTWTKLVRALLKLKEVHPQYNDITIRDDAELCDPTLDEDEETESIDDTDFNAEDMMEIDSFENGALCEAEPENNEQAIDSIELSQQSNSNQQEGDEPNGGIALESCLQPTDISEEILSFSEGIYSVAPAEGNKPVSFFKTPNLEAMAFPVQFPTSKNTIDEERPKKLTPCSYFKSRLSCIDDRFARDTNYLFFAQFVQEIYQATSSMSIQLRKGKPYTRDGRKINNAMFQDKHEVEKLVRNKDAIRFMKVLRGSPAYWQQTTKDLFAMIRQCGTPTFFCTFSAAEMRWKEIITAIKTQQGEQVNFDELDWSSKCDILRSNPVTTMRMFDKRVEALFRDLIMSPAQPIGKVVDYFYRLEFQHRGSPHIHCLIWIEGAPVFEEDSDKTVCDFISKYITAEMPDPNTQPELHKKVSGVQMHSKTHSKTCIKYLGANCRFGFPKLPSPETMIVRSEECDGEDERTSVATRKLTALNRLLNNPESESLSLEQILSLCDLTVDQYQDCLRVKAKKSEVVLKRDPKEAYVNGYNPTLLLAWDANMDIQYILNPYSCIAYICSYISKAEHGLSEYLKTMIENSNHENLNESDEMKQVMQAYSKKREVSAQECVARACSLNMKRCSRSVIFVQTDDNPLKMSYPMSHLENKTPDSVNVWMTGLPDKYKSRPESPEFESMCLADFAATCRIVYGKQAQGAKAIPLLNEMGFVQKRTKDKPAVIKYYHVSQEKKPEQFHGTLLKLYLPYRSETQLKSINFPTYKSFHDHAGVQLPGSEYAELVSDIVKRNREKYEKHREDIDSAIAEYEQNGCIRNEWCNLAPECELQRLECIEELDARPADEDNVQENVPDYNLRSENRPEGAIMSEAPEMDPTVLKEMYRSLNQKQASVFYAVRDWCIKRVCGSNEERFFYYINGGAGTGKSHLIKCIHAEGSKILSRLPRNAEEADISKPSVLLTAFTGTAAFNISGVTLHSLFKLPRNLKPPFQGLGNKLDEVRADLSNAEILVIDEVSMVSKYLFAYVDMRLKQIKGNQRPFGGMSVLAVGDFYQLPPVRQSKPLCVYDPTRIDLWRDQFQIITLTEIMRQKDDVAFAETLNRIRVKEKDDVLSGQDKALLSQAVTIPALCPKDILHIFATNKQVDAHNSTTLALFHSDIMKIDAHDYKKDPKTGRMAKQATPFHGNNRELADSLKLAIGARVMLTRNVNVQSGLCNGTFACIAEIVISDDGPHVSKLGLELDVSRNPNNVSAADNIVYIERDEENLKQRGVVRRQFPLKLAFACTIHKVQGMTKSSAAVSLKHIFEPGMAYVALSRVTSLSGLHILDLDEKKIYANPEVHTGLASMTEASLQHIMPLFHISATLNRQDVLTVIHHNTEGLPAHVADIKSHHELCLADVLCLTETHLQGSFVSESIHLEGYTLFHRNRNVSYTNCPHISNKNGGGVAIYVRNHIRVSEKRYIQNATDIEFTVIKLEAPFIALIAAVYRPPSYSVHLFLKNLQSLLDSLEVMDHHPIIVCGDFNENLLSGANKPIYELFRAKGYAQLITAATTYKNTLLDSIYISRPQRCLHSGVLQSYYSYHNPVYCTLTSENV</sequence>
<dbReference type="GO" id="GO:0005524">
    <property type="term" value="F:ATP binding"/>
    <property type="evidence" value="ECO:0007669"/>
    <property type="project" value="UniProtKB-KW"/>
</dbReference>
<organism evidence="17 18">
    <name type="scientific">Gadus morhua</name>
    <name type="common">Atlantic cod</name>
    <dbReference type="NCBI Taxonomy" id="8049"/>
    <lineage>
        <taxon>Eukaryota</taxon>
        <taxon>Metazoa</taxon>
        <taxon>Chordata</taxon>
        <taxon>Craniata</taxon>
        <taxon>Vertebrata</taxon>
        <taxon>Euteleostomi</taxon>
        <taxon>Actinopterygii</taxon>
        <taxon>Neopterygii</taxon>
        <taxon>Teleostei</taxon>
        <taxon>Neoteleostei</taxon>
        <taxon>Acanthomorphata</taxon>
        <taxon>Zeiogadaria</taxon>
        <taxon>Gadariae</taxon>
        <taxon>Gadiformes</taxon>
        <taxon>Gadoidei</taxon>
        <taxon>Gadidae</taxon>
        <taxon>Gadus</taxon>
    </lineage>
</organism>
<evidence type="ECO:0000313" key="17">
    <source>
        <dbReference type="Ensembl" id="ENSGMOP00000036881.1"/>
    </source>
</evidence>
<comment type="similarity">
    <text evidence="9">Belongs to the helicase family.</text>
</comment>
<comment type="catalytic activity">
    <reaction evidence="9">
        <text>ATP + H2O = ADP + phosphate + H(+)</text>
        <dbReference type="Rhea" id="RHEA:13065"/>
        <dbReference type="ChEBI" id="CHEBI:15377"/>
        <dbReference type="ChEBI" id="CHEBI:15378"/>
        <dbReference type="ChEBI" id="CHEBI:30616"/>
        <dbReference type="ChEBI" id="CHEBI:43474"/>
        <dbReference type="ChEBI" id="CHEBI:456216"/>
        <dbReference type="EC" id="5.6.2.3"/>
    </reaction>
</comment>
<keyword evidence="6" id="KW-0238">DNA-binding</keyword>
<keyword evidence="18" id="KW-1185">Reference proteome</keyword>
<feature type="domain" description="DNA helicase Pif1-like DEAD-box helicase" evidence="13">
    <location>
        <begin position="1625"/>
        <end position="1830"/>
    </location>
</feature>
<keyword evidence="5 9" id="KW-0067">ATP-binding</keyword>
<dbReference type="Ensembl" id="ENSGMOT00000077372.1">
    <property type="protein sequence ID" value="ENSGMOP00000036881.1"/>
    <property type="gene ID" value="ENSGMOG00000036012.1"/>
</dbReference>
<accession>A0A8C5AUS3</accession>
<dbReference type="InterPro" id="IPR005135">
    <property type="entry name" value="Endo/exonuclease/phosphatase"/>
</dbReference>
<dbReference type="GeneTree" id="ENSGT00940000164296"/>
<keyword evidence="4 9" id="KW-0347">Helicase</keyword>
<keyword evidence="8" id="KW-0413">Isomerase</keyword>
<feature type="domain" description="Peptidase C76" evidence="12">
    <location>
        <begin position="58"/>
        <end position="204"/>
    </location>
</feature>
<dbReference type="Gene3D" id="3.40.50.300">
    <property type="entry name" value="P-loop containing nucleotide triphosphate hydrolases"/>
    <property type="match status" value="1"/>
</dbReference>
<name>A0A8C5AUS3_GADMO</name>
<dbReference type="PANTHER" id="PTHR47642:SF5">
    <property type="entry name" value="ATP-DEPENDENT DNA HELICASE"/>
    <property type="match status" value="1"/>
</dbReference>
<evidence type="ECO:0000259" key="16">
    <source>
        <dbReference type="Pfam" id="PF21530"/>
    </source>
</evidence>
<evidence type="ECO:0000313" key="18">
    <source>
        <dbReference type="Proteomes" id="UP000694546"/>
    </source>
</evidence>
<reference evidence="17" key="2">
    <citation type="submission" date="2025-09" db="UniProtKB">
        <authorList>
            <consortium name="Ensembl"/>
        </authorList>
    </citation>
    <scope>IDENTIFICATION</scope>
</reference>
<evidence type="ECO:0000256" key="2">
    <source>
        <dbReference type="ARBA" id="ARBA00022763"/>
    </source>
</evidence>
<dbReference type="Gene3D" id="3.90.70.120">
    <property type="match status" value="1"/>
</dbReference>
<dbReference type="EC" id="5.6.2.3" evidence="9"/>
<evidence type="ECO:0000256" key="10">
    <source>
        <dbReference type="SAM" id="MobiDB-lite"/>
    </source>
</evidence>
<evidence type="ECO:0000259" key="12">
    <source>
        <dbReference type="Pfam" id="PF04843"/>
    </source>
</evidence>
<proteinExistence type="inferred from homology"/>
<evidence type="ECO:0000256" key="8">
    <source>
        <dbReference type="ARBA" id="ARBA00023235"/>
    </source>
</evidence>
<feature type="domain" description="Helitron helicase-like" evidence="14">
    <location>
        <begin position="924"/>
        <end position="1123"/>
    </location>
</feature>
<evidence type="ECO:0000259" key="11">
    <source>
        <dbReference type="Pfam" id="PF03372"/>
    </source>
</evidence>
<keyword evidence="9" id="KW-0233">DNA recombination</keyword>
<dbReference type="GO" id="GO:0006281">
    <property type="term" value="P:DNA repair"/>
    <property type="evidence" value="ECO:0007669"/>
    <property type="project" value="UniProtKB-KW"/>
</dbReference>
<feature type="domain" description="DUF6570" evidence="15">
    <location>
        <begin position="654"/>
        <end position="780"/>
    </location>
</feature>
<dbReference type="InterPro" id="IPR046700">
    <property type="entry name" value="DUF6570"/>
</dbReference>
<dbReference type="GO" id="GO:0043139">
    <property type="term" value="F:5'-3' DNA helicase activity"/>
    <property type="evidence" value="ECO:0007669"/>
    <property type="project" value="UniProtKB-EC"/>
</dbReference>
<evidence type="ECO:0000256" key="3">
    <source>
        <dbReference type="ARBA" id="ARBA00022801"/>
    </source>
</evidence>
<evidence type="ECO:0000256" key="7">
    <source>
        <dbReference type="ARBA" id="ARBA00023204"/>
    </source>
</evidence>
<dbReference type="OMA" id="RESTDFQ"/>
<evidence type="ECO:0000256" key="1">
    <source>
        <dbReference type="ARBA" id="ARBA00022741"/>
    </source>
</evidence>
<dbReference type="InterPro" id="IPR051055">
    <property type="entry name" value="PIF1_helicase"/>
</dbReference>
<evidence type="ECO:0000259" key="15">
    <source>
        <dbReference type="Pfam" id="PF20209"/>
    </source>
</evidence>
<dbReference type="SUPFAM" id="SSF56219">
    <property type="entry name" value="DNase I-like"/>
    <property type="match status" value="1"/>
</dbReference>
<evidence type="ECO:0000256" key="9">
    <source>
        <dbReference type="RuleBase" id="RU363044"/>
    </source>
</evidence>
<keyword evidence="1 9" id="KW-0547">Nucleotide-binding</keyword>